<organism evidence="1 2">
    <name type="scientific">Listeria farberi</name>
    <dbReference type="NCBI Taxonomy" id="2713500"/>
    <lineage>
        <taxon>Bacteria</taxon>
        <taxon>Bacillati</taxon>
        <taxon>Bacillota</taxon>
        <taxon>Bacilli</taxon>
        <taxon>Bacillales</taxon>
        <taxon>Listeriaceae</taxon>
        <taxon>Listeria</taxon>
    </lineage>
</organism>
<sequence length="209" mass="23172">MKNAKKRNVIHVILVTALLLSIIITPKIVYATTCEQSESEYQQKNDNLDANLTETDTRIAERYIAFNSELKQYVISPAINTELSKDKVASINSQVEITNKQINLSQKDSNINITAVNPKGTEEVVKNTLLRGAGVNSIKFHWNYARVKISKSTLKNIGTGMTLGGIWIPQRIAAGVCSSLGVGISKAKSGIWFDYNYFSNLLLTGYGWQ</sequence>
<dbReference type="AlphaFoldDB" id="A0A7X0ZK81"/>
<dbReference type="EMBL" id="JAARZO010000007">
    <property type="protein sequence ID" value="MBC2288805.1"/>
    <property type="molecule type" value="Genomic_DNA"/>
</dbReference>
<evidence type="ECO:0000313" key="1">
    <source>
        <dbReference type="EMBL" id="MBC2288805.1"/>
    </source>
</evidence>
<dbReference type="Proteomes" id="UP000558070">
    <property type="component" value="Unassembled WGS sequence"/>
</dbReference>
<name>A0A7X0ZK81_9LIST</name>
<protein>
    <submittedName>
        <fullName evidence="1">Uncharacterized protein</fullName>
    </submittedName>
</protein>
<reference evidence="1 2" key="1">
    <citation type="submission" date="2020-03" db="EMBL/GenBank/DDBJ databases">
        <title>Soil Listeria distribution.</title>
        <authorList>
            <person name="Liao J."/>
            <person name="Wiedmann M."/>
        </authorList>
    </citation>
    <scope>NUCLEOTIDE SEQUENCE [LARGE SCALE GENOMIC DNA]</scope>
    <source>
        <strain evidence="1 2">FSL L7-0072</strain>
    </source>
</reference>
<evidence type="ECO:0000313" key="2">
    <source>
        <dbReference type="Proteomes" id="UP000558070"/>
    </source>
</evidence>
<dbReference type="RefSeq" id="WP_185608216.1">
    <property type="nucleotide sequence ID" value="NZ_JAARZO010000007.1"/>
</dbReference>
<proteinExistence type="predicted"/>
<accession>A0A7X0ZK81</accession>
<gene>
    <name evidence="1" type="ORF">HCB47_14395</name>
</gene>
<comment type="caution">
    <text evidence="1">The sequence shown here is derived from an EMBL/GenBank/DDBJ whole genome shotgun (WGS) entry which is preliminary data.</text>
</comment>